<evidence type="ECO:0000256" key="1">
    <source>
        <dbReference type="ARBA" id="ARBA00004167"/>
    </source>
</evidence>
<dbReference type="GO" id="GO:0051046">
    <property type="term" value="P:regulation of secretion"/>
    <property type="evidence" value="ECO:0007669"/>
    <property type="project" value="TreeGrafter"/>
</dbReference>
<dbReference type="Proteomes" id="UP000677228">
    <property type="component" value="Unassembled WGS sequence"/>
</dbReference>
<feature type="non-terminal residue" evidence="9">
    <location>
        <position position="1"/>
    </location>
</feature>
<dbReference type="Gene3D" id="3.30.70.2470">
    <property type="entry name" value="Protein-tyrosine phosphatase receptor IA-2 ectodomain"/>
    <property type="match status" value="1"/>
</dbReference>
<organism evidence="9 11">
    <name type="scientific">Didymodactylos carnosus</name>
    <dbReference type="NCBI Taxonomy" id="1234261"/>
    <lineage>
        <taxon>Eukaryota</taxon>
        <taxon>Metazoa</taxon>
        <taxon>Spiralia</taxon>
        <taxon>Gnathifera</taxon>
        <taxon>Rotifera</taxon>
        <taxon>Eurotatoria</taxon>
        <taxon>Bdelloidea</taxon>
        <taxon>Philodinida</taxon>
        <taxon>Philodinidae</taxon>
        <taxon>Didymodactylos</taxon>
    </lineage>
</organism>
<evidence type="ECO:0000256" key="6">
    <source>
        <dbReference type="ARBA" id="ARBA00023170"/>
    </source>
</evidence>
<dbReference type="InterPro" id="IPR038112">
    <property type="entry name" value="Receptor_IA-2_ectodomain_sf"/>
</dbReference>
<dbReference type="AlphaFoldDB" id="A0A8S2EYQ9"/>
<comment type="subcellular location">
    <subcellularLocation>
        <location evidence="1">Membrane</location>
        <topology evidence="1">Single-pass membrane protein</topology>
    </subcellularLocation>
</comment>
<keyword evidence="5" id="KW-0472">Membrane</keyword>
<feature type="non-terminal residue" evidence="9">
    <location>
        <position position="373"/>
    </location>
</feature>
<evidence type="ECO:0000256" key="3">
    <source>
        <dbReference type="ARBA" id="ARBA00022729"/>
    </source>
</evidence>
<evidence type="ECO:0000256" key="5">
    <source>
        <dbReference type="ARBA" id="ARBA00023136"/>
    </source>
</evidence>
<evidence type="ECO:0000256" key="2">
    <source>
        <dbReference type="ARBA" id="ARBA00022692"/>
    </source>
</evidence>
<sequence length="373" mass="43530">CRYDLDVCNVYEQCFDDSLFGQCLSGIDEGQNTNLLPFGNILSDDKLIALDITFDFLKRYQLNWKDYVTQCILIRILKNQDILDKNTLDEFYVQCINEDETLDTIVSNNENNDDNVLYLPVSISNKYENNHRRYVETDNDRPRDVELNEYDIEPWQDNRKNLRKKIYSGLEIYYGMWRDPYITNQASSANFMIETLPYPSLEYKNRKHKVNFQDAIYMDDPVSVEELYRSEPIADQSIMSENPRKISLEMKEKHPGLIVTLQVNNNRQQFPGNIISQETMIDKNGTSVKEQSVNKTNTDNNRYYKVETDKGYIAINREFKDQVEGSKLLALIAQTDGWPLSMFNEVNVDRDVVTFHLLDNPFRVNATNVASSA</sequence>
<protein>
    <recommendedName>
        <fullName evidence="8">Protein-tyrosine phosphatase receptor IA-2 ectodomain domain-containing protein</fullName>
    </recommendedName>
</protein>
<feature type="domain" description="Protein-tyrosine phosphatase receptor IA-2 ectodomain" evidence="8">
    <location>
        <begin position="309"/>
        <end position="372"/>
    </location>
</feature>
<evidence type="ECO:0000313" key="11">
    <source>
        <dbReference type="Proteomes" id="UP000677228"/>
    </source>
</evidence>
<reference evidence="9" key="1">
    <citation type="submission" date="2021-02" db="EMBL/GenBank/DDBJ databases">
        <authorList>
            <person name="Nowell W R."/>
        </authorList>
    </citation>
    <scope>NUCLEOTIDE SEQUENCE</scope>
</reference>
<comment type="caution">
    <text evidence="9">The sequence shown here is derived from an EMBL/GenBank/DDBJ whole genome shotgun (WGS) entry which is preliminary data.</text>
</comment>
<gene>
    <name evidence="9" type="ORF">OVA965_LOCUS28220</name>
    <name evidence="10" type="ORF">TMI583_LOCUS28970</name>
</gene>
<keyword evidence="6" id="KW-0675">Receptor</keyword>
<dbReference type="GO" id="GO:0030141">
    <property type="term" value="C:secretory granule"/>
    <property type="evidence" value="ECO:0007669"/>
    <property type="project" value="InterPro"/>
</dbReference>
<keyword evidence="3" id="KW-0732">Signal</keyword>
<dbReference type="Proteomes" id="UP000682733">
    <property type="component" value="Unassembled WGS sequence"/>
</dbReference>
<dbReference type="GO" id="GO:0016020">
    <property type="term" value="C:membrane"/>
    <property type="evidence" value="ECO:0007669"/>
    <property type="project" value="UniProtKB-SubCell"/>
</dbReference>
<dbReference type="EMBL" id="CAJNOK010019110">
    <property type="protein sequence ID" value="CAF1293798.1"/>
    <property type="molecule type" value="Genomic_DNA"/>
</dbReference>
<evidence type="ECO:0000259" key="8">
    <source>
        <dbReference type="Pfam" id="PF11548"/>
    </source>
</evidence>
<dbReference type="InterPro" id="IPR033522">
    <property type="entry name" value="IA-2/IA-2_beta"/>
</dbReference>
<keyword evidence="2" id="KW-0812">Transmembrane</keyword>
<evidence type="ECO:0000313" key="9">
    <source>
        <dbReference type="EMBL" id="CAF1293798.1"/>
    </source>
</evidence>
<accession>A0A8S2EYQ9</accession>
<dbReference type="InterPro" id="IPR021613">
    <property type="entry name" value="Receptor_IA-2_dom"/>
</dbReference>
<evidence type="ECO:0000256" key="4">
    <source>
        <dbReference type="ARBA" id="ARBA00022989"/>
    </source>
</evidence>
<dbReference type="EMBL" id="CAJOBA010040682">
    <property type="protein sequence ID" value="CAF4098860.1"/>
    <property type="molecule type" value="Genomic_DNA"/>
</dbReference>
<evidence type="ECO:0000256" key="7">
    <source>
        <dbReference type="ARBA" id="ARBA00023180"/>
    </source>
</evidence>
<evidence type="ECO:0000313" key="10">
    <source>
        <dbReference type="EMBL" id="CAF4098860.1"/>
    </source>
</evidence>
<dbReference type="PANTHER" id="PTHR46106:SF4">
    <property type="entry name" value="IA-2 PROTEIN TYROSINE PHOSPHATASE, ISOFORM C"/>
    <property type="match status" value="1"/>
</dbReference>
<keyword evidence="7" id="KW-0325">Glycoprotein</keyword>
<dbReference type="Pfam" id="PF11548">
    <property type="entry name" value="Receptor_IA-2"/>
    <property type="match status" value="1"/>
</dbReference>
<proteinExistence type="predicted"/>
<name>A0A8S2EYQ9_9BILA</name>
<keyword evidence="4" id="KW-1133">Transmembrane helix</keyword>
<dbReference type="PANTHER" id="PTHR46106">
    <property type="entry name" value="IA-2 PROTEIN TYROSINE PHOSPHATASE, ISOFORM C"/>
    <property type="match status" value="1"/>
</dbReference>
<dbReference type="GO" id="GO:0045202">
    <property type="term" value="C:synapse"/>
    <property type="evidence" value="ECO:0007669"/>
    <property type="project" value="TreeGrafter"/>
</dbReference>